<evidence type="ECO:0000256" key="1">
    <source>
        <dbReference type="ARBA" id="ARBA00022741"/>
    </source>
</evidence>
<sequence length="1161" mass="126025">MFLLDDTIVYSASDLSAAATCEFALLRRLDATLGLAGAGSAATSVDDDPMLRRMSSLGDAHEHRRLEQFRAEYGVGVVTMDRPEYTAVGLFDANLATVEAIRGGADVVYQGTFFDGRFLGFCDFLVRNGDTYAVYDTKLSRHAKVSALLQLAAYADALERNGIPASPEVHLLLGDDSDSSYSLGDIMPVYSARRSALERILDEHRDERSLIGWGDPRYTACGRCDTCAPEVEGHRDLLLVAGMRSTQRSRLIAGGIGTIDALAAHSGNVDGLAERSLDSLRAQAALQLRQESSGTPEFELFSAGALGGLPAPDDGDIFFDFEGDPLWAENGSSDWGLEYLFGVIEGPPSTDRAAAPVFRPFWAHNRAEERQALVDFLDYVMDRRARYPDMHIYHYAAYEKSALLRLAGRHGVGEECVDNLLRDNVLVDLYPVVRAALRIGERSYSIKKLEPLYMPEQPRDGDVTNAAASVVAYADYCDYRDNGRLEEARALLQGIADYNEYDCDSTLRLRNWLLAQAETHGVALRPPGATSSAAADESTPAESMLRQFAGLGPSDTRGHDEQAAALMAAAVGYHRRERKPFWWAHFDRLVVPADELSDVRDVLVVSSAVVEETWHKSTPRQRKLRRRLQLTGRFGTGSTVGPKTTMYALYDTPAPEAVAGDNPQQRGTCTVNVLDVAKDERRRDVVTVEELLGGEEYVELPVAITPGPPITTDRIESAIASAADTMCMALPELPLCASADILRRFDPRTRSGRALAPVQGTDYAAAITAALLDLDNSYVAVQGPPGTGKTYTGARVIKALVEEHHWRVGVVAQSHSVIENMLGGIVKAGVPAELVAKKDGRHRAATWTDIGSSDYPGFIAEAETTGCVIGGTAWDFANTDRVPPGSLDLLVIDEAGQFALANTIAVGGAARNLLLLGDPQQLPQVSQGTHPEPVDTSALGWLAEGHGALPPSRGYFLERTWRMHPQLCAPVSVLSYDGKLRSQETASTARRLEGMEPGVHTVVVDHQGNATQSPEESREVVNRVTKLLGSGWTDPSEFDGTRPLDESDLLVVAPYNAQVALIERDLAAVGLDKVEVGTVDKFQGREAAVAIVSMTASAIEDVPRGMSFLLSRNRMNVAVSRGKWAAIIVRSESLTQYMPSTPEGLTELGAFMRLCTDQPKH</sequence>
<dbReference type="NCBIfam" id="TIGR03491">
    <property type="entry name" value="TM0106 family RecB-like putative nuclease"/>
    <property type="match status" value="1"/>
</dbReference>
<dbReference type="InterPro" id="IPR027417">
    <property type="entry name" value="P-loop_NTPase"/>
</dbReference>
<dbReference type="SUPFAM" id="SSF52540">
    <property type="entry name" value="P-loop containing nucleoside triphosphate hydrolases"/>
    <property type="match status" value="1"/>
</dbReference>
<dbReference type="InterPro" id="IPR047187">
    <property type="entry name" value="SF1_C_Upf1"/>
</dbReference>
<dbReference type="EMBL" id="JANFQF010000008">
    <property type="protein sequence ID" value="MCQ4119780.1"/>
    <property type="molecule type" value="Genomic_DNA"/>
</dbReference>
<evidence type="ECO:0000256" key="2">
    <source>
        <dbReference type="ARBA" id="ARBA00022801"/>
    </source>
</evidence>
<dbReference type="Proteomes" id="UP001524501">
    <property type="component" value="Unassembled WGS sequence"/>
</dbReference>
<accession>A0ABT1QBY6</accession>
<dbReference type="CDD" id="cd18808">
    <property type="entry name" value="SF1_C_Upf1"/>
    <property type="match status" value="1"/>
</dbReference>
<keyword evidence="3" id="KW-0347">Helicase</keyword>
<evidence type="ECO:0000313" key="8">
    <source>
        <dbReference type="Proteomes" id="UP001524501"/>
    </source>
</evidence>
<keyword evidence="4" id="KW-0067">ATP-binding</keyword>
<evidence type="ECO:0000256" key="4">
    <source>
        <dbReference type="ARBA" id="ARBA00022840"/>
    </source>
</evidence>
<dbReference type="PANTHER" id="PTHR43788:SF8">
    <property type="entry name" value="DNA-BINDING PROTEIN SMUBP-2"/>
    <property type="match status" value="1"/>
</dbReference>
<dbReference type="Pfam" id="PF13087">
    <property type="entry name" value="AAA_12"/>
    <property type="match status" value="1"/>
</dbReference>
<dbReference type="Pfam" id="PF13482">
    <property type="entry name" value="RNase_H_2"/>
    <property type="match status" value="1"/>
</dbReference>
<evidence type="ECO:0000259" key="5">
    <source>
        <dbReference type="Pfam" id="PF13087"/>
    </source>
</evidence>
<dbReference type="InterPro" id="IPR050534">
    <property type="entry name" value="Coronavir_polyprotein_1ab"/>
</dbReference>
<evidence type="ECO:0000259" key="6">
    <source>
        <dbReference type="Pfam" id="PF13482"/>
    </source>
</evidence>
<dbReference type="SUPFAM" id="SSF53098">
    <property type="entry name" value="Ribonuclease H-like"/>
    <property type="match status" value="1"/>
</dbReference>
<evidence type="ECO:0000256" key="3">
    <source>
        <dbReference type="ARBA" id="ARBA00022806"/>
    </source>
</evidence>
<dbReference type="InterPro" id="IPR012337">
    <property type="entry name" value="RNaseH-like_sf"/>
</dbReference>
<evidence type="ECO:0000313" key="7">
    <source>
        <dbReference type="EMBL" id="MCQ4119780.1"/>
    </source>
</evidence>
<dbReference type="InterPro" id="IPR038720">
    <property type="entry name" value="YprB_RNase_H-like_dom"/>
</dbReference>
<keyword evidence="1" id="KW-0547">Nucleotide-binding</keyword>
<feature type="domain" description="YprB ribonuclease H-like" evidence="6">
    <location>
        <begin position="317"/>
        <end position="513"/>
    </location>
</feature>
<dbReference type="Pfam" id="PF13604">
    <property type="entry name" value="AAA_30"/>
    <property type="match status" value="1"/>
</dbReference>
<keyword evidence="8" id="KW-1185">Reference proteome</keyword>
<protein>
    <submittedName>
        <fullName evidence="7">TM0106 family RecB-like putative nuclease</fullName>
    </submittedName>
</protein>
<gene>
    <name evidence="7" type="ORF">NOF53_11470</name>
</gene>
<feature type="domain" description="DNA2/NAM7 helicase-like C-terminal" evidence="5">
    <location>
        <begin position="952"/>
        <end position="1130"/>
    </location>
</feature>
<dbReference type="PANTHER" id="PTHR43788">
    <property type="entry name" value="DNA2/NAM7 HELICASE FAMILY MEMBER"/>
    <property type="match status" value="1"/>
</dbReference>
<dbReference type="InterPro" id="IPR041679">
    <property type="entry name" value="DNA2/NAM7-like_C"/>
</dbReference>
<proteinExistence type="predicted"/>
<name>A0ABT1QBY6_9NOCA</name>
<dbReference type="RefSeq" id="WP_255968290.1">
    <property type="nucleotide sequence ID" value="NZ_JANFQF010000008.1"/>
</dbReference>
<keyword evidence="2" id="KW-0378">Hydrolase</keyword>
<dbReference type="CDD" id="cd17934">
    <property type="entry name" value="DEXXQc_Upf1-like"/>
    <property type="match status" value="1"/>
</dbReference>
<dbReference type="Gene3D" id="3.40.50.300">
    <property type="entry name" value="P-loop containing nucleotide triphosphate hydrolases"/>
    <property type="match status" value="2"/>
</dbReference>
<organism evidence="7 8">
    <name type="scientific">Rhodococcus tibetensis</name>
    <dbReference type="NCBI Taxonomy" id="2965064"/>
    <lineage>
        <taxon>Bacteria</taxon>
        <taxon>Bacillati</taxon>
        <taxon>Actinomycetota</taxon>
        <taxon>Actinomycetes</taxon>
        <taxon>Mycobacteriales</taxon>
        <taxon>Nocardiaceae</taxon>
        <taxon>Rhodococcus</taxon>
    </lineage>
</organism>
<dbReference type="InterPro" id="IPR019993">
    <property type="entry name" value="RecB_nuclease_TM0106_put"/>
</dbReference>
<comment type="caution">
    <text evidence="7">The sequence shown here is derived from an EMBL/GenBank/DDBJ whole genome shotgun (WGS) entry which is preliminary data.</text>
</comment>
<reference evidence="7 8" key="1">
    <citation type="submission" date="2022-07" db="EMBL/GenBank/DDBJ databases">
        <title>Degradation activity of malathion, p-nitrophenol and potential low-temperature adaptation strategy of Rhodococcus sp. FXJ9.536.</title>
        <authorList>
            <person name="Huang J."/>
            <person name="Huang Y."/>
        </authorList>
    </citation>
    <scope>NUCLEOTIDE SEQUENCE [LARGE SCALE GENOMIC DNA]</scope>
    <source>
        <strain evidence="7 8">FXJ9.536</strain>
    </source>
</reference>